<proteinExistence type="predicted"/>
<evidence type="ECO:0000313" key="2">
    <source>
        <dbReference type="Proteomes" id="UP000068243"/>
    </source>
</evidence>
<dbReference type="EMBL" id="BCMY01000027">
    <property type="protein sequence ID" value="GAQ47305.1"/>
    <property type="molecule type" value="Genomic_DNA"/>
</dbReference>
<dbReference type="VEuPathDB" id="FungiDB:An01g00320"/>
<dbReference type="VEuPathDB" id="FungiDB:ASPNIDRAFT2_1131564"/>
<dbReference type="VEuPathDB" id="FungiDB:M747DRAFT_305992"/>
<dbReference type="AlphaFoldDB" id="A0A100ITX2"/>
<name>A0A100ITX2_ASPNG</name>
<evidence type="ECO:0000313" key="1">
    <source>
        <dbReference type="EMBL" id="GAQ47305.1"/>
    </source>
</evidence>
<sequence>MSKQLTSFVPALYQCGVDSDTEIISMEDIEISVFSTYGQSVVLNPQGMCWTTIGLVSRLAFADPPKRNSDVGRALSPSSLLRILMWWMFSEQGKTPAGPLRKSSDTGVDLEFLIQPQPSLGSSRLISLRDVAATFVIVRLPLAHFFERHCVSYTDAEGDPDHIDSSTTVRCELNAGGLAEIDQAPGIYMRLDSLDTGLMLRSGFCLSLCQGLLAGRIAGHLTGIGQAPAPTSNLLESIQALVVHSRPVESIQASISARDFGLFSSISKLNLIEFDLIAFDLTPAPNGGLIENDQYSRKLNLIEFDLIAFDLTPAPNGGLIENDQAPAPNGNLIVNDRAPLLETWQAQTTVWVWGGTDRLFRVMAMQQQEVIRNLTINGIDRGATESTVNTAFLSFLNAISDLGPQPAQRLWTLARKKLVADFSTPQRERKLVAYIDGQLEDVVTCRILALFECKRSWRDNHSPKVDMQEVAE</sequence>
<protein>
    <submittedName>
        <fullName evidence="1">Uncharacterized protein</fullName>
    </submittedName>
</protein>
<dbReference type="Proteomes" id="UP000068243">
    <property type="component" value="Unassembled WGS sequence"/>
</dbReference>
<accession>A0A100ITX2</accession>
<dbReference type="OrthoDB" id="3508621at2759"/>
<reference evidence="2" key="1">
    <citation type="journal article" date="2016" name="Genome Announc.">
        <title>Draft genome sequence of Aspergillus niger strain An76.</title>
        <authorList>
            <person name="Gong W."/>
            <person name="Cheng Z."/>
            <person name="Zhang H."/>
            <person name="Liu L."/>
            <person name="Gao P."/>
            <person name="Wang L."/>
        </authorList>
    </citation>
    <scope>NUCLEOTIDE SEQUENCE [LARGE SCALE GENOMIC DNA]</scope>
    <source>
        <strain evidence="2">An76</strain>
    </source>
</reference>
<gene>
    <name evidence="1" type="ORF">ABL_09966</name>
</gene>
<organism evidence="1 2">
    <name type="scientific">Aspergillus niger</name>
    <dbReference type="NCBI Taxonomy" id="5061"/>
    <lineage>
        <taxon>Eukaryota</taxon>
        <taxon>Fungi</taxon>
        <taxon>Dikarya</taxon>
        <taxon>Ascomycota</taxon>
        <taxon>Pezizomycotina</taxon>
        <taxon>Eurotiomycetes</taxon>
        <taxon>Eurotiomycetidae</taxon>
        <taxon>Eurotiales</taxon>
        <taxon>Aspergillaceae</taxon>
        <taxon>Aspergillus</taxon>
        <taxon>Aspergillus subgen. Circumdati</taxon>
    </lineage>
</organism>
<comment type="caution">
    <text evidence="1">The sequence shown here is derived from an EMBL/GenBank/DDBJ whole genome shotgun (WGS) entry which is preliminary data.</text>
</comment>